<sequence>MLEFSPIGIIRNEFAETKDPDTLKAAESRVIVDEEYADGLDSIEESEYLKIVFHLHKSDDYTLIGPRRYGGVRGLFASRTPNRPNPIGVTLVKLIERQGRELLVTGLDAIDKTPLLDIKPYAAEIDAPEEKFSDD</sequence>
<keyword evidence="1" id="KW-0949">S-adenosyl-L-methionine</keyword>
<proteinExistence type="inferred from homology"/>
<dbReference type="RefSeq" id="WP_234985562.1">
    <property type="nucleotide sequence ID" value="NZ_FNGO01000014.1"/>
</dbReference>
<dbReference type="GO" id="GO:0008168">
    <property type="term" value="F:methyltransferase activity"/>
    <property type="evidence" value="ECO:0007669"/>
    <property type="project" value="UniProtKB-KW"/>
</dbReference>
<feature type="domain" description="TsaA-like" evidence="3">
    <location>
        <begin position="4"/>
        <end position="130"/>
    </location>
</feature>
<evidence type="ECO:0000313" key="5">
    <source>
        <dbReference type="Proteomes" id="UP000199476"/>
    </source>
</evidence>
<dbReference type="STRING" id="321763.SAMN04488692_11445"/>
<protein>
    <submittedName>
        <fullName evidence="4">tRNA-Thr(GGU) m(6)t(6)A37 methyltransferase TsaA</fullName>
    </submittedName>
</protein>
<dbReference type="PANTHER" id="PTHR12818">
    <property type="entry name" value="TRNA (ADENINE(37)-N6)-METHYLTRANSFERASE"/>
    <property type="match status" value="1"/>
</dbReference>
<evidence type="ECO:0000256" key="1">
    <source>
        <dbReference type="ARBA" id="ARBA00022691"/>
    </source>
</evidence>
<dbReference type="SUPFAM" id="SSF118196">
    <property type="entry name" value="YaeB-like"/>
    <property type="match status" value="1"/>
</dbReference>
<organism evidence="4 5">
    <name type="scientific">Halarsenatibacter silvermanii</name>
    <dbReference type="NCBI Taxonomy" id="321763"/>
    <lineage>
        <taxon>Bacteria</taxon>
        <taxon>Bacillati</taxon>
        <taxon>Bacillota</taxon>
        <taxon>Clostridia</taxon>
        <taxon>Halanaerobiales</taxon>
        <taxon>Halarsenatibacteraceae</taxon>
        <taxon>Halarsenatibacter</taxon>
    </lineage>
</organism>
<dbReference type="PANTHER" id="PTHR12818:SF0">
    <property type="entry name" value="TRNA (ADENINE(37)-N6)-METHYLTRANSFERASE"/>
    <property type="match status" value="1"/>
</dbReference>
<dbReference type="InterPro" id="IPR040372">
    <property type="entry name" value="YaeB-like"/>
</dbReference>
<evidence type="ECO:0000259" key="3">
    <source>
        <dbReference type="PROSITE" id="PS51668"/>
    </source>
</evidence>
<dbReference type="CDD" id="cd09281">
    <property type="entry name" value="UPF0066"/>
    <property type="match status" value="1"/>
</dbReference>
<dbReference type="PROSITE" id="PS51668">
    <property type="entry name" value="TSAA_2"/>
    <property type="match status" value="1"/>
</dbReference>
<keyword evidence="4" id="KW-0808">Transferase</keyword>
<dbReference type="Gene3D" id="2.40.30.70">
    <property type="entry name" value="YaeB-like"/>
    <property type="match status" value="1"/>
</dbReference>
<reference evidence="4 5" key="1">
    <citation type="submission" date="2016-10" db="EMBL/GenBank/DDBJ databases">
        <authorList>
            <person name="de Groot N.N."/>
        </authorList>
    </citation>
    <scope>NUCLEOTIDE SEQUENCE [LARGE SCALE GENOMIC DNA]</scope>
    <source>
        <strain evidence="4 5">SLAS-1</strain>
    </source>
</reference>
<keyword evidence="5" id="KW-1185">Reference proteome</keyword>
<dbReference type="GO" id="GO:0032259">
    <property type="term" value="P:methylation"/>
    <property type="evidence" value="ECO:0007669"/>
    <property type="project" value="UniProtKB-KW"/>
</dbReference>
<dbReference type="InterPro" id="IPR036413">
    <property type="entry name" value="YaeB-like_sf"/>
</dbReference>
<dbReference type="Pfam" id="PF01980">
    <property type="entry name" value="TrmO_N"/>
    <property type="match status" value="1"/>
</dbReference>
<gene>
    <name evidence="4" type="ORF">SAMN04488692_11445</name>
</gene>
<dbReference type="Proteomes" id="UP000199476">
    <property type="component" value="Unassembled WGS sequence"/>
</dbReference>
<accession>A0A1G9PWT7</accession>
<evidence type="ECO:0000256" key="2">
    <source>
        <dbReference type="ARBA" id="ARBA00033753"/>
    </source>
</evidence>
<dbReference type="NCBIfam" id="TIGR00104">
    <property type="entry name" value="tRNA_TsaA"/>
    <property type="match status" value="1"/>
</dbReference>
<evidence type="ECO:0000313" key="4">
    <source>
        <dbReference type="EMBL" id="SDM02575.1"/>
    </source>
</evidence>
<dbReference type="EMBL" id="FNGO01000014">
    <property type="protein sequence ID" value="SDM02575.1"/>
    <property type="molecule type" value="Genomic_DNA"/>
</dbReference>
<dbReference type="AlphaFoldDB" id="A0A1G9PWT7"/>
<dbReference type="InterPro" id="IPR036414">
    <property type="entry name" value="YaeB_N_sf"/>
</dbReference>
<dbReference type="InterPro" id="IPR023370">
    <property type="entry name" value="TrmO-like_N"/>
</dbReference>
<comment type="similarity">
    <text evidence="2">Belongs to the tRNA methyltransferase O family.</text>
</comment>
<name>A0A1G9PWT7_9FIRM</name>
<keyword evidence="4" id="KW-0489">Methyltransferase</keyword>